<feature type="transmembrane region" description="Helical" evidence="7">
    <location>
        <begin position="343"/>
        <end position="365"/>
    </location>
</feature>
<dbReference type="OrthoDB" id="2156306at2"/>
<reference evidence="9 10" key="1">
    <citation type="submission" date="2017-10" db="EMBL/GenBank/DDBJ databases">
        <title>Bacillus sp. nov., a halophilic bacterium isolated from a Keqin Lake.</title>
        <authorList>
            <person name="Wang H."/>
        </authorList>
    </citation>
    <scope>NUCLEOTIDE SEQUENCE [LARGE SCALE GENOMIC DNA]</scope>
    <source>
        <strain evidence="9 10">KQ-12</strain>
    </source>
</reference>
<feature type="transmembrane region" description="Helical" evidence="7">
    <location>
        <begin position="12"/>
        <end position="37"/>
    </location>
</feature>
<dbReference type="Pfam" id="PF07690">
    <property type="entry name" value="MFS_1"/>
    <property type="match status" value="1"/>
</dbReference>
<keyword evidence="3" id="KW-1003">Cell membrane</keyword>
<dbReference type="EMBL" id="PDOD01000004">
    <property type="protein sequence ID" value="PYZ92279.1"/>
    <property type="molecule type" value="Genomic_DNA"/>
</dbReference>
<dbReference type="InterPro" id="IPR011701">
    <property type="entry name" value="MFS"/>
</dbReference>
<feature type="transmembrane region" description="Helical" evidence="7">
    <location>
        <begin position="284"/>
        <end position="303"/>
    </location>
</feature>
<accession>A0A323TAF8</accession>
<evidence type="ECO:0000256" key="7">
    <source>
        <dbReference type="SAM" id="Phobius"/>
    </source>
</evidence>
<organism evidence="9 10">
    <name type="scientific">Salipaludibacillus keqinensis</name>
    <dbReference type="NCBI Taxonomy" id="2045207"/>
    <lineage>
        <taxon>Bacteria</taxon>
        <taxon>Bacillati</taxon>
        <taxon>Bacillota</taxon>
        <taxon>Bacilli</taxon>
        <taxon>Bacillales</taxon>
        <taxon>Bacillaceae</taxon>
    </lineage>
</organism>
<feature type="domain" description="Major facilitator superfamily (MFS) profile" evidence="8">
    <location>
        <begin position="1"/>
        <end position="397"/>
    </location>
</feature>
<evidence type="ECO:0000259" key="8">
    <source>
        <dbReference type="PROSITE" id="PS50850"/>
    </source>
</evidence>
<evidence type="ECO:0000256" key="2">
    <source>
        <dbReference type="ARBA" id="ARBA00022448"/>
    </source>
</evidence>
<dbReference type="Gene3D" id="1.20.1250.20">
    <property type="entry name" value="MFS general substrate transporter like domains"/>
    <property type="match status" value="1"/>
</dbReference>
<evidence type="ECO:0000256" key="6">
    <source>
        <dbReference type="ARBA" id="ARBA00023136"/>
    </source>
</evidence>
<dbReference type="GO" id="GO:0005886">
    <property type="term" value="C:plasma membrane"/>
    <property type="evidence" value="ECO:0007669"/>
    <property type="project" value="UniProtKB-SubCell"/>
</dbReference>
<keyword evidence="10" id="KW-1185">Reference proteome</keyword>
<feature type="transmembrane region" description="Helical" evidence="7">
    <location>
        <begin position="166"/>
        <end position="183"/>
    </location>
</feature>
<feature type="transmembrane region" description="Helical" evidence="7">
    <location>
        <begin position="76"/>
        <end position="93"/>
    </location>
</feature>
<feature type="transmembrane region" description="Helical" evidence="7">
    <location>
        <begin position="43"/>
        <end position="64"/>
    </location>
</feature>
<proteinExistence type="predicted"/>
<feature type="transmembrane region" description="Helical" evidence="7">
    <location>
        <begin position="218"/>
        <end position="235"/>
    </location>
</feature>
<feature type="transmembrane region" description="Helical" evidence="7">
    <location>
        <begin position="309"/>
        <end position="331"/>
    </location>
</feature>
<evidence type="ECO:0000256" key="4">
    <source>
        <dbReference type="ARBA" id="ARBA00022692"/>
    </source>
</evidence>
<feature type="transmembrane region" description="Helical" evidence="7">
    <location>
        <begin position="371"/>
        <end position="394"/>
    </location>
</feature>
<feature type="transmembrane region" description="Helical" evidence="7">
    <location>
        <begin position="255"/>
        <end position="277"/>
    </location>
</feature>
<dbReference type="AlphaFoldDB" id="A0A323TAF8"/>
<evidence type="ECO:0000313" key="10">
    <source>
        <dbReference type="Proteomes" id="UP000248214"/>
    </source>
</evidence>
<gene>
    <name evidence="9" type="ORF">CR194_15695</name>
</gene>
<comment type="subcellular location">
    <subcellularLocation>
        <location evidence="1">Cell membrane</location>
        <topology evidence="1">Multi-pass membrane protein</topology>
    </subcellularLocation>
</comment>
<dbReference type="PROSITE" id="PS50850">
    <property type="entry name" value="MFS"/>
    <property type="match status" value="1"/>
</dbReference>
<keyword evidence="6 7" id="KW-0472">Membrane</keyword>
<evidence type="ECO:0000256" key="3">
    <source>
        <dbReference type="ARBA" id="ARBA00022475"/>
    </source>
</evidence>
<dbReference type="PANTHER" id="PTHR43266:SF2">
    <property type="entry name" value="MAJOR FACILITATOR SUPERFAMILY (MFS) PROFILE DOMAIN-CONTAINING PROTEIN"/>
    <property type="match status" value="1"/>
</dbReference>
<feature type="transmembrane region" description="Helical" evidence="7">
    <location>
        <begin position="140"/>
        <end position="160"/>
    </location>
</feature>
<evidence type="ECO:0000313" key="9">
    <source>
        <dbReference type="EMBL" id="PYZ92279.1"/>
    </source>
</evidence>
<name>A0A323TAF8_9BACI</name>
<evidence type="ECO:0000256" key="5">
    <source>
        <dbReference type="ARBA" id="ARBA00022989"/>
    </source>
</evidence>
<keyword evidence="4 7" id="KW-0812">Transmembrane</keyword>
<dbReference type="Proteomes" id="UP000248214">
    <property type="component" value="Unassembled WGS sequence"/>
</dbReference>
<comment type="caution">
    <text evidence="9">The sequence shown here is derived from an EMBL/GenBank/DDBJ whole genome shotgun (WGS) entry which is preliminary data.</text>
</comment>
<dbReference type="InterPro" id="IPR036259">
    <property type="entry name" value="MFS_trans_sf"/>
</dbReference>
<dbReference type="RefSeq" id="WP_110610778.1">
    <property type="nucleotide sequence ID" value="NZ_PDOD01000004.1"/>
</dbReference>
<dbReference type="GO" id="GO:0022857">
    <property type="term" value="F:transmembrane transporter activity"/>
    <property type="evidence" value="ECO:0007669"/>
    <property type="project" value="InterPro"/>
</dbReference>
<dbReference type="SUPFAM" id="SSF103473">
    <property type="entry name" value="MFS general substrate transporter"/>
    <property type="match status" value="1"/>
</dbReference>
<evidence type="ECO:0000256" key="1">
    <source>
        <dbReference type="ARBA" id="ARBA00004651"/>
    </source>
</evidence>
<keyword evidence="2" id="KW-0813">Transport</keyword>
<protein>
    <submittedName>
        <fullName evidence="9">MFS transporter</fullName>
    </submittedName>
</protein>
<feature type="transmembrane region" description="Helical" evidence="7">
    <location>
        <begin position="99"/>
        <end position="119"/>
    </location>
</feature>
<sequence length="405" mass="45192">MEKEMSRWRNPIILLSSLGMANIGDFIYLVAINLIVYQMTGSATAVAILWIIGPLTNILTKFWTGSYIDYRSKRKIMIQTYLFRGFFIMLIPLAPNIGFIYFLLMFLSIAKAFFGPASMTYTTMTVPIKMRKRFNAVRSFTSSSAFIIGPAIGGGLILVTSINTTLWLNGLFFIMAALLLIVLPNNEKIEKESIPSLTIAQVKKDFTTVTTFMSKNKYITFIYLGFIFIMVATFAMDAQEVVFTQQVIGLSEVEYSLLISITGIGSVTGGLLLSIFSSHFSLRYMIVIGIMMSSIGYLIYAFSWSFGSIVIGFMILGFFLVFLNAGITTFYQNNIPVDLMGRVTSIIQLFQSVAQIVLILAVGFLGDIFSLRVTIVGLASVMFVSSLIYTILVFKPPFSNVYNEK</sequence>
<dbReference type="InterPro" id="IPR020846">
    <property type="entry name" value="MFS_dom"/>
</dbReference>
<dbReference type="CDD" id="cd06173">
    <property type="entry name" value="MFS_MefA_like"/>
    <property type="match status" value="1"/>
</dbReference>
<keyword evidence="5 7" id="KW-1133">Transmembrane helix</keyword>
<dbReference type="PANTHER" id="PTHR43266">
    <property type="entry name" value="MACROLIDE-EFFLUX PROTEIN"/>
    <property type="match status" value="1"/>
</dbReference>